<dbReference type="PRINTS" id="PR01021">
    <property type="entry name" value="OMPADOMAIN"/>
</dbReference>
<dbReference type="Pfam" id="PF00691">
    <property type="entry name" value="OmpA"/>
    <property type="match status" value="1"/>
</dbReference>
<dbReference type="SUPFAM" id="SSF103088">
    <property type="entry name" value="OmpA-like"/>
    <property type="match status" value="1"/>
</dbReference>
<evidence type="ECO:0000313" key="7">
    <source>
        <dbReference type="Proteomes" id="UP000249842"/>
    </source>
</evidence>
<comment type="subcellular location">
    <subcellularLocation>
        <location evidence="1">Cell outer membrane</location>
    </subcellularLocation>
</comment>
<name>A0A328AXP7_9CAUL</name>
<dbReference type="PANTHER" id="PTHR30329:SF21">
    <property type="entry name" value="LIPOPROTEIN YIAD-RELATED"/>
    <property type="match status" value="1"/>
</dbReference>
<feature type="domain" description="OmpA-like" evidence="5">
    <location>
        <begin position="73"/>
        <end position="189"/>
    </location>
</feature>
<dbReference type="EMBL" id="QFYP01000001">
    <property type="protein sequence ID" value="RAK59882.1"/>
    <property type="molecule type" value="Genomic_DNA"/>
</dbReference>
<evidence type="ECO:0000256" key="2">
    <source>
        <dbReference type="ARBA" id="ARBA00023136"/>
    </source>
</evidence>
<evidence type="ECO:0000256" key="3">
    <source>
        <dbReference type="ARBA" id="ARBA00023237"/>
    </source>
</evidence>
<protein>
    <submittedName>
        <fullName evidence="6">OmpA family protein</fullName>
    </submittedName>
</protein>
<dbReference type="CDD" id="cd07185">
    <property type="entry name" value="OmpA_C-like"/>
    <property type="match status" value="1"/>
</dbReference>
<dbReference type="InterPro" id="IPR006664">
    <property type="entry name" value="OMP_bac"/>
</dbReference>
<keyword evidence="2 4" id="KW-0472">Membrane</keyword>
<dbReference type="AlphaFoldDB" id="A0A328AXP7"/>
<proteinExistence type="predicted"/>
<dbReference type="InterPro" id="IPR036737">
    <property type="entry name" value="OmpA-like_sf"/>
</dbReference>
<gene>
    <name evidence="6" type="ORF">DJ021_08715</name>
</gene>
<keyword evidence="7" id="KW-1185">Reference proteome</keyword>
<reference evidence="7" key="1">
    <citation type="submission" date="2018-05" db="EMBL/GenBank/DDBJ databases">
        <authorList>
            <person name="Li X."/>
        </authorList>
    </citation>
    <scope>NUCLEOTIDE SEQUENCE [LARGE SCALE GENOMIC DNA]</scope>
    <source>
        <strain evidence="7">HKS-05</strain>
    </source>
</reference>
<evidence type="ECO:0000256" key="1">
    <source>
        <dbReference type="ARBA" id="ARBA00004442"/>
    </source>
</evidence>
<dbReference type="OrthoDB" id="5525824at2"/>
<dbReference type="Proteomes" id="UP000249842">
    <property type="component" value="Unassembled WGS sequence"/>
</dbReference>
<accession>A0A328AXP7</accession>
<dbReference type="InterPro" id="IPR006690">
    <property type="entry name" value="OMPA-like_CS"/>
</dbReference>
<comment type="caution">
    <text evidence="6">The sequence shown here is derived from an EMBL/GenBank/DDBJ whole genome shotgun (WGS) entry which is preliminary data.</text>
</comment>
<dbReference type="InterPro" id="IPR050330">
    <property type="entry name" value="Bact_OuterMem_StrucFunc"/>
</dbReference>
<dbReference type="PANTHER" id="PTHR30329">
    <property type="entry name" value="STATOR ELEMENT OF FLAGELLAR MOTOR COMPLEX"/>
    <property type="match status" value="1"/>
</dbReference>
<dbReference type="RefSeq" id="WP_111457175.1">
    <property type="nucleotide sequence ID" value="NZ_QFYP01000001.1"/>
</dbReference>
<dbReference type="PROSITE" id="PS51123">
    <property type="entry name" value="OMPA_2"/>
    <property type="match status" value="1"/>
</dbReference>
<evidence type="ECO:0000259" key="5">
    <source>
        <dbReference type="PROSITE" id="PS51123"/>
    </source>
</evidence>
<keyword evidence="3" id="KW-0998">Cell outer membrane</keyword>
<dbReference type="InterPro" id="IPR006665">
    <property type="entry name" value="OmpA-like"/>
</dbReference>
<dbReference type="Gene3D" id="3.30.1330.60">
    <property type="entry name" value="OmpA-like domain"/>
    <property type="match status" value="1"/>
</dbReference>
<dbReference type="PROSITE" id="PS51257">
    <property type="entry name" value="PROKAR_LIPOPROTEIN"/>
    <property type="match status" value="1"/>
</dbReference>
<evidence type="ECO:0000313" key="6">
    <source>
        <dbReference type="EMBL" id="RAK59882.1"/>
    </source>
</evidence>
<organism evidence="6 7">
    <name type="scientific">Phenylobacterium hankyongense</name>
    <dbReference type="NCBI Taxonomy" id="1813876"/>
    <lineage>
        <taxon>Bacteria</taxon>
        <taxon>Pseudomonadati</taxon>
        <taxon>Pseudomonadota</taxon>
        <taxon>Alphaproteobacteria</taxon>
        <taxon>Caulobacterales</taxon>
        <taxon>Caulobacteraceae</taxon>
        <taxon>Phenylobacterium</taxon>
    </lineage>
</organism>
<dbReference type="PROSITE" id="PS01068">
    <property type="entry name" value="OMPA_1"/>
    <property type="match status" value="1"/>
</dbReference>
<dbReference type="GO" id="GO:0009279">
    <property type="term" value="C:cell outer membrane"/>
    <property type="evidence" value="ECO:0007669"/>
    <property type="project" value="UniProtKB-SubCell"/>
</dbReference>
<evidence type="ECO:0000256" key="4">
    <source>
        <dbReference type="PROSITE-ProRule" id="PRU00473"/>
    </source>
</evidence>
<sequence length="189" mass="20418">MIQRASSLFVAGAALLGVVSLGGCATKKYVNEQVGVVSTHVAEHDTKLTQLDQTTQDALQRATAAGKLAEGKFVYSMVLSDDSMKFPISKAELSPEATARLDAFVDKLKTDNRNVYVEVQGHTDATGPKDYNYKLGEQRAEAVRRYLNEHGVALNRIATISYGPDAPVAPNTDKAGRQANRRVVLIVLA</sequence>